<dbReference type="CDD" id="cd07185">
    <property type="entry name" value="OmpA_C-like"/>
    <property type="match status" value="1"/>
</dbReference>
<evidence type="ECO:0000313" key="8">
    <source>
        <dbReference type="Proteomes" id="UP000609064"/>
    </source>
</evidence>
<proteinExistence type="predicted"/>
<name>A0A916YEE7_9BACT</name>
<dbReference type="GO" id="GO:0005975">
    <property type="term" value="P:carbohydrate metabolic process"/>
    <property type="evidence" value="ECO:0007669"/>
    <property type="project" value="UniProtKB-ARBA"/>
</dbReference>
<dbReference type="EMBL" id="BMKK01000001">
    <property type="protein sequence ID" value="GGD40128.1"/>
    <property type="molecule type" value="Genomic_DNA"/>
</dbReference>
<dbReference type="SUPFAM" id="SSF103088">
    <property type="entry name" value="OmpA-like"/>
    <property type="match status" value="1"/>
</dbReference>
<evidence type="ECO:0000256" key="3">
    <source>
        <dbReference type="ARBA" id="ARBA00023237"/>
    </source>
</evidence>
<reference evidence="7" key="2">
    <citation type="submission" date="2020-09" db="EMBL/GenBank/DDBJ databases">
        <authorList>
            <person name="Sun Q."/>
            <person name="Zhou Y."/>
        </authorList>
    </citation>
    <scope>NUCLEOTIDE SEQUENCE</scope>
    <source>
        <strain evidence="7">CGMCC 1.15958</strain>
    </source>
</reference>
<dbReference type="PRINTS" id="PR01021">
    <property type="entry name" value="OMPADOMAIN"/>
</dbReference>
<accession>A0A916YEE7</accession>
<dbReference type="PROSITE" id="PS51123">
    <property type="entry name" value="OMPA_2"/>
    <property type="match status" value="1"/>
</dbReference>
<protein>
    <recommendedName>
        <fullName evidence="6">OmpA-like domain-containing protein</fullName>
    </recommendedName>
</protein>
<dbReference type="RefSeq" id="WP_188763427.1">
    <property type="nucleotide sequence ID" value="NZ_BMKK01000001.1"/>
</dbReference>
<dbReference type="Gene3D" id="2.60.120.200">
    <property type="match status" value="1"/>
</dbReference>
<gene>
    <name evidence="7" type="ORF">GCM10011514_00270</name>
</gene>
<sequence length="341" mass="37528">MKNLILILFLSLFLGTASVFAQDIKAYQNYDFVAGDKIIFSDDFSDSQTGEFSTHWKLNGGQGVVNMAGDEKAFFITKYYTALSPRVKIPNYLPKEFTIEFDTWLDAAYDSNNGVIICFKNGDDCPVRITTNNSQWICENPEGRLTGELPKSVVGEDYFNKWHHVAIAVKGGQIKIYCDQYRVLVVPEVAFKATTIAVLGDASDGMNMMFKNFKLAAGGDMNLIGKAFTDGKYISHGINFDVNKSSIKPASMGEINAIAKILKDNPALKFEVGGHTDSDGDDASNMKLSEARANAVKNQLVALGIDANRLATKGYGETKPIAPNTTFEGKAENRRVEFVKM</sequence>
<dbReference type="InterPro" id="IPR013320">
    <property type="entry name" value="ConA-like_dom_sf"/>
</dbReference>
<keyword evidence="8" id="KW-1185">Reference proteome</keyword>
<keyword evidence="3" id="KW-0998">Cell outer membrane</keyword>
<dbReference type="Proteomes" id="UP000609064">
    <property type="component" value="Unassembled WGS sequence"/>
</dbReference>
<evidence type="ECO:0000259" key="6">
    <source>
        <dbReference type="PROSITE" id="PS51123"/>
    </source>
</evidence>
<dbReference type="GO" id="GO:0009279">
    <property type="term" value="C:cell outer membrane"/>
    <property type="evidence" value="ECO:0007669"/>
    <property type="project" value="UniProtKB-SubCell"/>
</dbReference>
<evidence type="ECO:0000313" key="7">
    <source>
        <dbReference type="EMBL" id="GGD40128.1"/>
    </source>
</evidence>
<feature type="chain" id="PRO_5037271816" description="OmpA-like domain-containing protein" evidence="5">
    <location>
        <begin position="22"/>
        <end position="341"/>
    </location>
</feature>
<comment type="subcellular location">
    <subcellularLocation>
        <location evidence="1">Cell outer membrane</location>
    </subcellularLocation>
</comment>
<dbReference type="InterPro" id="IPR006664">
    <property type="entry name" value="OMP_bac"/>
</dbReference>
<dbReference type="InterPro" id="IPR036737">
    <property type="entry name" value="OmpA-like_sf"/>
</dbReference>
<keyword evidence="2 4" id="KW-0472">Membrane</keyword>
<dbReference type="PANTHER" id="PTHR30329">
    <property type="entry name" value="STATOR ELEMENT OF FLAGELLAR MOTOR COMPLEX"/>
    <property type="match status" value="1"/>
</dbReference>
<evidence type="ECO:0000256" key="5">
    <source>
        <dbReference type="SAM" id="SignalP"/>
    </source>
</evidence>
<dbReference type="Pfam" id="PF00691">
    <property type="entry name" value="OmpA"/>
    <property type="match status" value="1"/>
</dbReference>
<dbReference type="GO" id="GO:0004553">
    <property type="term" value="F:hydrolase activity, hydrolyzing O-glycosyl compounds"/>
    <property type="evidence" value="ECO:0007669"/>
    <property type="project" value="UniProtKB-ARBA"/>
</dbReference>
<dbReference type="Gene3D" id="3.30.1330.60">
    <property type="entry name" value="OmpA-like domain"/>
    <property type="match status" value="1"/>
</dbReference>
<dbReference type="InterPro" id="IPR006665">
    <property type="entry name" value="OmpA-like"/>
</dbReference>
<evidence type="ECO:0000256" key="1">
    <source>
        <dbReference type="ARBA" id="ARBA00004442"/>
    </source>
</evidence>
<feature type="signal peptide" evidence="5">
    <location>
        <begin position="1"/>
        <end position="21"/>
    </location>
</feature>
<evidence type="ECO:0000256" key="4">
    <source>
        <dbReference type="PROSITE-ProRule" id="PRU00473"/>
    </source>
</evidence>
<keyword evidence="5" id="KW-0732">Signal</keyword>
<comment type="caution">
    <text evidence="7">The sequence shown here is derived from an EMBL/GenBank/DDBJ whole genome shotgun (WGS) entry which is preliminary data.</text>
</comment>
<dbReference type="AlphaFoldDB" id="A0A916YEE7"/>
<feature type="domain" description="OmpA-like" evidence="6">
    <location>
        <begin position="226"/>
        <end position="341"/>
    </location>
</feature>
<dbReference type="InterPro" id="IPR050330">
    <property type="entry name" value="Bact_OuterMem_StrucFunc"/>
</dbReference>
<reference evidence="7" key="1">
    <citation type="journal article" date="2014" name="Int. J. Syst. Evol. Microbiol.">
        <title>Complete genome sequence of Corynebacterium casei LMG S-19264T (=DSM 44701T), isolated from a smear-ripened cheese.</title>
        <authorList>
            <consortium name="US DOE Joint Genome Institute (JGI-PGF)"/>
            <person name="Walter F."/>
            <person name="Albersmeier A."/>
            <person name="Kalinowski J."/>
            <person name="Ruckert C."/>
        </authorList>
    </citation>
    <scope>NUCLEOTIDE SEQUENCE</scope>
    <source>
        <strain evidence="7">CGMCC 1.15958</strain>
    </source>
</reference>
<dbReference type="PRINTS" id="PR01023">
    <property type="entry name" value="NAFLGMOTY"/>
</dbReference>
<evidence type="ECO:0000256" key="2">
    <source>
        <dbReference type="ARBA" id="ARBA00023136"/>
    </source>
</evidence>
<dbReference type="PANTHER" id="PTHR30329:SF21">
    <property type="entry name" value="LIPOPROTEIN YIAD-RELATED"/>
    <property type="match status" value="1"/>
</dbReference>
<dbReference type="SUPFAM" id="SSF49899">
    <property type="entry name" value="Concanavalin A-like lectins/glucanases"/>
    <property type="match status" value="1"/>
</dbReference>
<organism evidence="7 8">
    <name type="scientific">Emticicia aquatilis</name>
    <dbReference type="NCBI Taxonomy" id="1537369"/>
    <lineage>
        <taxon>Bacteria</taxon>
        <taxon>Pseudomonadati</taxon>
        <taxon>Bacteroidota</taxon>
        <taxon>Cytophagia</taxon>
        <taxon>Cytophagales</taxon>
        <taxon>Leadbetterellaceae</taxon>
        <taxon>Emticicia</taxon>
    </lineage>
</organism>